<keyword evidence="1 3" id="KW-0732">Signal</keyword>
<dbReference type="Gene3D" id="2.60.120.200">
    <property type="match status" value="1"/>
</dbReference>
<dbReference type="EMBL" id="JBCEVZ010000002">
    <property type="protein sequence ID" value="MEL5992919.1"/>
    <property type="molecule type" value="Genomic_DNA"/>
</dbReference>
<dbReference type="RefSeq" id="WP_342295532.1">
    <property type="nucleotide sequence ID" value="NZ_JBCEVZ010000002.1"/>
</dbReference>
<dbReference type="Pfam" id="PF13385">
    <property type="entry name" value="Laminin_G_3"/>
    <property type="match status" value="1"/>
</dbReference>
<name>A0ABU9LQ83_9BACT</name>
<protein>
    <submittedName>
        <fullName evidence="5">LamG domain-containing protein</fullName>
    </submittedName>
</protein>
<dbReference type="InterPro" id="IPR006558">
    <property type="entry name" value="LamG-like"/>
</dbReference>
<dbReference type="Gene3D" id="1.20.1270.90">
    <property type="entry name" value="AF1782-like"/>
    <property type="match status" value="1"/>
</dbReference>
<gene>
    <name evidence="5" type="ORF">AAFH49_01780</name>
</gene>
<reference evidence="5 6" key="1">
    <citation type="journal article" date="2018" name="Arch. Microbiol.">
        <title>Hymenobacter segetis sp. nov., isolated from soil.</title>
        <authorList>
            <person name="Ten L.N."/>
            <person name="Lim S.J."/>
            <person name="Kim B.O."/>
            <person name="Kang I.K."/>
            <person name="Jung H.Y."/>
        </authorList>
    </citation>
    <scope>NUCLEOTIDE SEQUENCE [LARGE SCALE GENOMIC DNA]</scope>
    <source>
        <strain evidence="5 6">S7-3-11</strain>
    </source>
</reference>
<keyword evidence="2" id="KW-1015">Disulfide bond</keyword>
<dbReference type="Proteomes" id="UP001479606">
    <property type="component" value="Unassembled WGS sequence"/>
</dbReference>
<dbReference type="SMART" id="SM00560">
    <property type="entry name" value="LamGL"/>
    <property type="match status" value="1"/>
</dbReference>
<evidence type="ECO:0000256" key="2">
    <source>
        <dbReference type="ARBA" id="ARBA00023157"/>
    </source>
</evidence>
<sequence>MKNSKVLLFFLALLLFGAVSVMSSCSKKDDTSTPTPTVDKAALTALIDSVNLGYTAAVEGTKPGTYTVGSKATLKTSIDLSTGVKNDGGASQTSVTAAVASLRRAVVVFKNSLIQEVSAANLVAQWKFSGNANDATANGNNGTLKMGYINDPAVVAPAAPVKKMGTTLPTMVPDRFGRANQAYDFNDGAYIEVPYKLALNPQAITISAWVKRNGSNSDNYIVSLDRWKAYKFQLQSADKPFLTVTTTTGGIDKDAESGVVGTSWTHVVTTYAAGTMKFYINGVMVKEWTGLSGTMKATPEPTPLAIGQQLPNGFYDKAIAGGQTTTVNGATVPDVDYYKFYGAGFFKGQMDDIRIYNRALTDAEVNSIFTIENTL</sequence>
<accession>A0ABU9LQ83</accession>
<evidence type="ECO:0000256" key="1">
    <source>
        <dbReference type="ARBA" id="ARBA00022729"/>
    </source>
</evidence>
<comment type="caution">
    <text evidence="5">The sequence shown here is derived from an EMBL/GenBank/DDBJ whole genome shotgun (WGS) entry which is preliminary data.</text>
</comment>
<evidence type="ECO:0000256" key="3">
    <source>
        <dbReference type="SAM" id="SignalP"/>
    </source>
</evidence>
<dbReference type="SUPFAM" id="SSF49899">
    <property type="entry name" value="Concanavalin A-like lectins/glucanases"/>
    <property type="match status" value="1"/>
</dbReference>
<organism evidence="5 6">
    <name type="scientific">Hymenobacter segetis</name>
    <dbReference type="NCBI Taxonomy" id="2025509"/>
    <lineage>
        <taxon>Bacteria</taxon>
        <taxon>Pseudomonadati</taxon>
        <taxon>Bacteroidota</taxon>
        <taxon>Cytophagia</taxon>
        <taxon>Cytophagales</taxon>
        <taxon>Hymenobacteraceae</taxon>
        <taxon>Hymenobacter</taxon>
    </lineage>
</organism>
<evidence type="ECO:0000313" key="6">
    <source>
        <dbReference type="Proteomes" id="UP001479606"/>
    </source>
</evidence>
<dbReference type="PROSITE" id="PS51257">
    <property type="entry name" value="PROKAR_LIPOPROTEIN"/>
    <property type="match status" value="1"/>
</dbReference>
<feature type="domain" description="LamG-like jellyroll fold" evidence="4">
    <location>
        <begin position="202"/>
        <end position="363"/>
    </location>
</feature>
<dbReference type="InterPro" id="IPR013320">
    <property type="entry name" value="ConA-like_dom_sf"/>
</dbReference>
<feature type="chain" id="PRO_5047300033" evidence="3">
    <location>
        <begin position="24"/>
        <end position="375"/>
    </location>
</feature>
<evidence type="ECO:0000259" key="4">
    <source>
        <dbReference type="SMART" id="SM00560"/>
    </source>
</evidence>
<keyword evidence="6" id="KW-1185">Reference proteome</keyword>
<feature type="signal peptide" evidence="3">
    <location>
        <begin position="1"/>
        <end position="23"/>
    </location>
</feature>
<evidence type="ECO:0000313" key="5">
    <source>
        <dbReference type="EMBL" id="MEL5992919.1"/>
    </source>
</evidence>
<proteinExistence type="predicted"/>